<sequence>MSQQEVAWPVDLGRVVTVHFNPSVHCEADADSPAPNPTFPECGRFQGPGGRIGRWGPTNVSAC</sequence>
<name>A0ABR0FXY2_9PEZI</name>
<evidence type="ECO:0000313" key="1">
    <source>
        <dbReference type="EMBL" id="KAK4648009.1"/>
    </source>
</evidence>
<keyword evidence="2" id="KW-1185">Reference proteome</keyword>
<comment type="caution">
    <text evidence="1">The sequence shown here is derived from an EMBL/GenBank/DDBJ whole genome shotgun (WGS) entry which is preliminary data.</text>
</comment>
<dbReference type="GeneID" id="87890910"/>
<dbReference type="EMBL" id="JAFFGZ010000001">
    <property type="protein sequence ID" value="KAK4648009.1"/>
    <property type="molecule type" value="Genomic_DNA"/>
</dbReference>
<organism evidence="1 2">
    <name type="scientific">Podospora bellae-mahoneyi</name>
    <dbReference type="NCBI Taxonomy" id="2093777"/>
    <lineage>
        <taxon>Eukaryota</taxon>
        <taxon>Fungi</taxon>
        <taxon>Dikarya</taxon>
        <taxon>Ascomycota</taxon>
        <taxon>Pezizomycotina</taxon>
        <taxon>Sordariomycetes</taxon>
        <taxon>Sordariomycetidae</taxon>
        <taxon>Sordariales</taxon>
        <taxon>Podosporaceae</taxon>
        <taxon>Podospora</taxon>
    </lineage>
</organism>
<accession>A0ABR0FXY2</accession>
<evidence type="ECO:0000313" key="2">
    <source>
        <dbReference type="Proteomes" id="UP001322138"/>
    </source>
</evidence>
<protein>
    <submittedName>
        <fullName evidence="1">Uncharacterized protein</fullName>
    </submittedName>
</protein>
<dbReference type="Proteomes" id="UP001322138">
    <property type="component" value="Unassembled WGS sequence"/>
</dbReference>
<gene>
    <name evidence="1" type="ORF">QC761_0006790</name>
</gene>
<proteinExistence type="predicted"/>
<dbReference type="RefSeq" id="XP_062736985.1">
    <property type="nucleotide sequence ID" value="XM_062871846.1"/>
</dbReference>
<reference evidence="1 2" key="1">
    <citation type="journal article" date="2023" name="bioRxiv">
        <title>High-quality genome assemblies of four members of thePodospora anserinaspecies complex.</title>
        <authorList>
            <person name="Ament-Velasquez S.L."/>
            <person name="Vogan A.A."/>
            <person name="Wallerman O."/>
            <person name="Hartmann F."/>
            <person name="Gautier V."/>
            <person name="Silar P."/>
            <person name="Giraud T."/>
            <person name="Johannesson H."/>
        </authorList>
    </citation>
    <scope>NUCLEOTIDE SEQUENCE [LARGE SCALE GENOMIC DNA]</scope>
    <source>
        <strain evidence="1 2">CBS 112042</strain>
    </source>
</reference>